<dbReference type="GO" id="GO:0016787">
    <property type="term" value="F:hydrolase activity"/>
    <property type="evidence" value="ECO:0007669"/>
    <property type="project" value="UniProtKB-KW"/>
</dbReference>
<protein>
    <submittedName>
        <fullName evidence="2">Metal-dependent hydrolase</fullName>
    </submittedName>
</protein>
<dbReference type="Proteomes" id="UP000010796">
    <property type="component" value="Chromosome"/>
</dbReference>
<evidence type="ECO:0000259" key="1">
    <source>
        <dbReference type="Pfam" id="PF03372"/>
    </source>
</evidence>
<reference evidence="3" key="1">
    <citation type="submission" date="2012-02" db="EMBL/GenBank/DDBJ databases">
        <title>The complete genome of Echinicola vietnamensis DSM 17526.</title>
        <authorList>
            <person name="Lucas S."/>
            <person name="Copeland A."/>
            <person name="Lapidus A."/>
            <person name="Glavina del Rio T."/>
            <person name="Dalin E."/>
            <person name="Tice H."/>
            <person name="Bruce D."/>
            <person name="Goodwin L."/>
            <person name="Pitluck S."/>
            <person name="Peters L."/>
            <person name="Ovchinnikova G."/>
            <person name="Teshima H."/>
            <person name="Kyrpides N."/>
            <person name="Mavromatis K."/>
            <person name="Ivanova N."/>
            <person name="Brettin T."/>
            <person name="Detter J.C."/>
            <person name="Han C."/>
            <person name="Larimer F."/>
            <person name="Land M."/>
            <person name="Hauser L."/>
            <person name="Markowitz V."/>
            <person name="Cheng J.-F."/>
            <person name="Hugenholtz P."/>
            <person name="Woyke T."/>
            <person name="Wu D."/>
            <person name="Brambilla E."/>
            <person name="Klenk H.-P."/>
            <person name="Eisen J.A."/>
        </authorList>
    </citation>
    <scope>NUCLEOTIDE SEQUENCE [LARGE SCALE GENOMIC DNA]</scope>
    <source>
        <strain evidence="3">DSM 17526 / LMG 23754 / KMM 6221</strain>
    </source>
</reference>
<keyword evidence="2" id="KW-0378">Hydrolase</keyword>
<dbReference type="PANTHER" id="PTHR14859">
    <property type="entry name" value="CALCOFLUOR WHITE HYPERSENSITIVE PROTEIN PRECURSOR"/>
    <property type="match status" value="1"/>
</dbReference>
<dbReference type="HOGENOM" id="CLU_060500_4_0_10"/>
<evidence type="ECO:0000313" key="3">
    <source>
        <dbReference type="Proteomes" id="UP000010796"/>
    </source>
</evidence>
<dbReference type="eggNOG" id="COG3568">
    <property type="taxonomic scope" value="Bacteria"/>
</dbReference>
<dbReference type="SUPFAM" id="SSF56219">
    <property type="entry name" value="DNase I-like"/>
    <property type="match status" value="1"/>
</dbReference>
<feature type="domain" description="Endonuclease/exonuclease/phosphatase" evidence="1">
    <location>
        <begin position="35"/>
        <end position="253"/>
    </location>
</feature>
<keyword evidence="3" id="KW-1185">Reference proteome</keyword>
<dbReference type="AlphaFoldDB" id="L0FZU9"/>
<dbReference type="KEGG" id="evi:Echvi_2590"/>
<dbReference type="STRING" id="926556.Echvi_2590"/>
<name>L0FZU9_ECHVK</name>
<dbReference type="EMBL" id="CP003346">
    <property type="protein sequence ID" value="AGA78832.1"/>
    <property type="molecule type" value="Genomic_DNA"/>
</dbReference>
<dbReference type="InterPro" id="IPR036691">
    <property type="entry name" value="Endo/exonu/phosph_ase_sf"/>
</dbReference>
<accession>L0FZU9</accession>
<dbReference type="Gene3D" id="3.60.10.10">
    <property type="entry name" value="Endonuclease/exonuclease/phosphatase"/>
    <property type="match status" value="1"/>
</dbReference>
<gene>
    <name evidence="2" type="ordered locus">Echvi_2590</name>
</gene>
<dbReference type="GO" id="GO:0016020">
    <property type="term" value="C:membrane"/>
    <property type="evidence" value="ECO:0007669"/>
    <property type="project" value="GOC"/>
</dbReference>
<dbReference type="PATRIC" id="fig|926556.3.peg.2733"/>
<evidence type="ECO:0000313" key="2">
    <source>
        <dbReference type="EMBL" id="AGA78832.1"/>
    </source>
</evidence>
<dbReference type="Pfam" id="PF03372">
    <property type="entry name" value="Exo_endo_phos"/>
    <property type="match status" value="1"/>
</dbReference>
<dbReference type="GO" id="GO:0006506">
    <property type="term" value="P:GPI anchor biosynthetic process"/>
    <property type="evidence" value="ECO:0007669"/>
    <property type="project" value="TreeGrafter"/>
</dbReference>
<sequence>MINISLQPFMLKCMGAVFLLFCIPKWTVCQNLKVMSYNIHHGADKDEVLTYQEIGQFIKSSGAMIIGLQEVDSVCARSGNSDQMKVLSEITGMNAAFGRHFAYDGGAYGLGILSQYPLQDIRNDRITSIRSNGEKGTLALLSAKVALPGGQEIIFATVHFALDQETRLLQAQEVVNFLASDLPVVLTGDLNAEPDSKEIVLLKKHFLQTQEADKLTFPNDNPVKKIDYIMVSHNAIHKILASEVGVGNHLSDHLPILSVWEMTK</sequence>
<organism evidence="2 3">
    <name type="scientific">Echinicola vietnamensis (strain DSM 17526 / LMG 23754 / KMM 6221)</name>
    <dbReference type="NCBI Taxonomy" id="926556"/>
    <lineage>
        <taxon>Bacteria</taxon>
        <taxon>Pseudomonadati</taxon>
        <taxon>Bacteroidota</taxon>
        <taxon>Cytophagia</taxon>
        <taxon>Cytophagales</taxon>
        <taxon>Cyclobacteriaceae</taxon>
        <taxon>Echinicola</taxon>
    </lineage>
</organism>
<dbReference type="InterPro" id="IPR005135">
    <property type="entry name" value="Endo/exonuclease/phosphatase"/>
</dbReference>
<proteinExistence type="predicted"/>
<dbReference type="InterPro" id="IPR051916">
    <property type="entry name" value="GPI-anchor_lipid_remodeler"/>
</dbReference>
<dbReference type="PANTHER" id="PTHR14859:SF15">
    <property type="entry name" value="ENDONUCLEASE_EXONUCLEASE_PHOSPHATASE DOMAIN-CONTAINING PROTEIN"/>
    <property type="match status" value="1"/>
</dbReference>